<protein>
    <submittedName>
        <fullName evidence="1">Uncharacterized protein</fullName>
    </submittedName>
</protein>
<dbReference type="AlphaFoldDB" id="A0A399J8N9"/>
<name>A0A399J8N9_9RHOB</name>
<evidence type="ECO:0000313" key="2">
    <source>
        <dbReference type="Proteomes" id="UP000265848"/>
    </source>
</evidence>
<accession>A0A399J8N9</accession>
<comment type="caution">
    <text evidence="1">The sequence shown here is derived from an EMBL/GenBank/DDBJ whole genome shotgun (WGS) entry which is preliminary data.</text>
</comment>
<gene>
    <name evidence="1" type="ORF">DL237_10025</name>
</gene>
<keyword evidence="2" id="KW-1185">Reference proteome</keyword>
<sequence>MMRDRSANPADRDQQTIQHMSSAARLPVSDIYVLCARLSSNGRCACSVRGRDRCAGLRELLARHGSVEAALHAEIQRMERAVRRGF</sequence>
<evidence type="ECO:0000313" key="1">
    <source>
        <dbReference type="EMBL" id="RII39006.1"/>
    </source>
</evidence>
<dbReference type="Proteomes" id="UP000265848">
    <property type="component" value="Unassembled WGS sequence"/>
</dbReference>
<reference evidence="1 2" key="1">
    <citation type="submission" date="2018-08" db="EMBL/GenBank/DDBJ databases">
        <title>Pseudooceanicola sediminis CY03 in the family Rhodobacteracea.</title>
        <authorList>
            <person name="Zhang Y.-J."/>
        </authorList>
    </citation>
    <scope>NUCLEOTIDE SEQUENCE [LARGE SCALE GENOMIC DNA]</scope>
    <source>
        <strain evidence="1 2">CY03</strain>
    </source>
</reference>
<dbReference type="EMBL" id="QWJJ01000007">
    <property type="protein sequence ID" value="RII39006.1"/>
    <property type="molecule type" value="Genomic_DNA"/>
</dbReference>
<proteinExistence type="predicted"/>
<organism evidence="1 2">
    <name type="scientific">Pseudooceanicola sediminis</name>
    <dbReference type="NCBI Taxonomy" id="2211117"/>
    <lineage>
        <taxon>Bacteria</taxon>
        <taxon>Pseudomonadati</taxon>
        <taxon>Pseudomonadota</taxon>
        <taxon>Alphaproteobacteria</taxon>
        <taxon>Rhodobacterales</taxon>
        <taxon>Paracoccaceae</taxon>
        <taxon>Pseudooceanicola</taxon>
    </lineage>
</organism>